<dbReference type="InterPro" id="IPR003439">
    <property type="entry name" value="ABC_transporter-like_ATP-bd"/>
</dbReference>
<keyword evidence="6 9" id="KW-1133">Transmembrane helix</keyword>
<sequence>MIHLQLLLIISWTAICSVVLLIVHGLLVKFGLVGNNDDSVEVTDNKPKPPRVFATLRFLGCLVIFGLEVAEAVKDRCVGESRSKDINVILCLVFAYTTVLALLALLLLTTTPRWSILYKRHVNTVLLVALGVYAVRDLVPLVRTSDGEHRGGALLWAKIALLFLTAVVIPLASPRVWIPVEANADTVSSPNPEQIASPLSLLFFAFLDPIVWKAYRVAHLPASELPHLADSDRVAWLKKRWFPSLERYSSANIGQPKPKRKRSMPYTLLWMFRWTWMKIGVAMLTLACGNLGSPVAVNKLLSYLESQASSSPSSSSSSIRPWFWILLLFISPLAVTLSMEWYMRIALRLNVQVDALITQLVFEHSLRIRVKANTAGGKSTPKSIESELKKKGTEGGDSSPQQQQQKQKTPGKKGKKSGGATKSTSGRINNLVTTDLSNMAELRNWMFVFLQRPFEFVLSAAFLYGILGWSSFVGIGLMFALAPIPVKIINAGRKVFLERMRKTDWRVEVFGDVMSVLRMVKLFGWEAKMSKRIADVRKEELKLLKKRRMYWMGSELSNPFGCGHWMFCYFTLIMKQDLTPSRVFSSLVVFERLQQHVRFLVVNLNKYYTGLISIARIEEFLAETELIDSFDPSSTSSVVVGSLDAESGSPSSSSASSTVVALVEDDVLVDRQPREQQQDSEQFIIGFSNATFSWSKEDEEVFAATASSAIPSAVALLPQEEEAPTPSQAGAVLGVSQVRKFFLAVSDTVLFHRNCINLIIGPTGSGKTAMLLALLGEMHFIPMPASFRSPSTVNDDSEADSSKNSSLRGRSTMDASITGSGSWYSLPRDSGHGRGHGVGGVAYAAQESWVQNETIRDNILFHSPFDEERYNKVLYQCALERDLTLFDAGDLTEVGEKGLTLSGGQKTRLTLARAVYSNAKILLLDDVLAALDSLKSSVHTSKWIIEKYRTVILVTHNTALTLPIASFVVAMKDGRVASQEVIQRASGSSATIAEVEEVAITTEEILDNEADDEPALNSTKASGKLVVEEEVQVGHVSWAAIKLYATGMGGRFPVLFFVAWIGSTVLSQLTVVFQTWYLGFWASQYEESDPARCTCHFISFWLLFVFHPLSGIVILTLIINCCTALNFIYGITRASDYIHKRLVASILGTTMRWLDKTPVSRVITRATQDLNAGAVVLFSPIFILPGLLILFIGASWGNVYFKAQMSVKREMSIAKAPVLGHFGATIAGL</sequence>
<evidence type="ECO:0000256" key="9">
    <source>
        <dbReference type="SAM" id="Phobius"/>
    </source>
</evidence>
<evidence type="ECO:0000259" key="11">
    <source>
        <dbReference type="PROSITE" id="PS50929"/>
    </source>
</evidence>
<protein>
    <recommendedName>
        <fullName evidence="14">P-loop containing nucleoside triphosphate hydrolase protein</fullName>
    </recommendedName>
</protein>
<keyword evidence="7 9" id="KW-0472">Membrane</keyword>
<evidence type="ECO:0000256" key="6">
    <source>
        <dbReference type="ARBA" id="ARBA00022989"/>
    </source>
</evidence>
<dbReference type="Proteomes" id="UP000799118">
    <property type="component" value="Unassembled WGS sequence"/>
</dbReference>
<feature type="domain" description="ABC transmembrane type-1" evidence="11">
    <location>
        <begin position="1061"/>
        <end position="1194"/>
    </location>
</feature>
<feature type="transmembrane region" description="Helical" evidence="9">
    <location>
        <begin position="7"/>
        <end position="32"/>
    </location>
</feature>
<feature type="transmembrane region" description="Helical" evidence="9">
    <location>
        <begin position="151"/>
        <end position="172"/>
    </location>
</feature>
<dbReference type="PANTHER" id="PTHR24223:SF356">
    <property type="entry name" value="ATP-BINDING CASSETTE TRANSPORTER ABC4"/>
    <property type="match status" value="1"/>
</dbReference>
<dbReference type="GO" id="GO:0016020">
    <property type="term" value="C:membrane"/>
    <property type="evidence" value="ECO:0007669"/>
    <property type="project" value="UniProtKB-SubCell"/>
</dbReference>
<dbReference type="InterPro" id="IPR036640">
    <property type="entry name" value="ABC1_TM_sf"/>
</dbReference>
<dbReference type="InterPro" id="IPR027417">
    <property type="entry name" value="P-loop_NTPase"/>
</dbReference>
<dbReference type="Gene3D" id="3.40.50.300">
    <property type="entry name" value="P-loop containing nucleotide triphosphate hydrolases"/>
    <property type="match status" value="1"/>
</dbReference>
<dbReference type="AlphaFoldDB" id="A0A6A4GVF2"/>
<dbReference type="PANTHER" id="PTHR24223">
    <property type="entry name" value="ATP-BINDING CASSETTE SUB-FAMILY C"/>
    <property type="match status" value="1"/>
</dbReference>
<evidence type="ECO:0000313" key="13">
    <source>
        <dbReference type="Proteomes" id="UP000799118"/>
    </source>
</evidence>
<evidence type="ECO:0000256" key="1">
    <source>
        <dbReference type="ARBA" id="ARBA00004370"/>
    </source>
</evidence>
<feature type="transmembrane region" description="Helical" evidence="9">
    <location>
        <begin position="268"/>
        <end position="292"/>
    </location>
</feature>
<name>A0A6A4GVF2_9AGAR</name>
<dbReference type="GO" id="GO:0140359">
    <property type="term" value="F:ABC-type transporter activity"/>
    <property type="evidence" value="ECO:0007669"/>
    <property type="project" value="InterPro"/>
</dbReference>
<evidence type="ECO:0000256" key="4">
    <source>
        <dbReference type="ARBA" id="ARBA00022741"/>
    </source>
</evidence>
<feature type="compositionally biased region" description="Low complexity" evidence="8">
    <location>
        <begin position="396"/>
        <end position="408"/>
    </location>
</feature>
<feature type="compositionally biased region" description="Basic and acidic residues" evidence="8">
    <location>
        <begin position="384"/>
        <end position="394"/>
    </location>
</feature>
<gene>
    <name evidence="12" type="ORF">BT96DRAFT_946565</name>
</gene>
<feature type="transmembrane region" description="Helical" evidence="9">
    <location>
        <begin position="1174"/>
        <end position="1201"/>
    </location>
</feature>
<dbReference type="Pfam" id="PF00005">
    <property type="entry name" value="ABC_tran"/>
    <property type="match status" value="1"/>
</dbReference>
<dbReference type="PROSITE" id="PS50929">
    <property type="entry name" value="ABC_TM1F"/>
    <property type="match status" value="2"/>
</dbReference>
<dbReference type="EMBL" id="ML769680">
    <property type="protein sequence ID" value="KAE9389839.1"/>
    <property type="molecule type" value="Genomic_DNA"/>
</dbReference>
<feature type="region of interest" description="Disordered" evidence="8">
    <location>
        <begin position="375"/>
        <end position="426"/>
    </location>
</feature>
<evidence type="ECO:0008006" key="14">
    <source>
        <dbReference type="Google" id="ProtNLM"/>
    </source>
</evidence>
<reference evidence="12" key="1">
    <citation type="journal article" date="2019" name="Environ. Microbiol.">
        <title>Fungal ecological strategies reflected in gene transcription - a case study of two litter decomposers.</title>
        <authorList>
            <person name="Barbi F."/>
            <person name="Kohler A."/>
            <person name="Barry K."/>
            <person name="Baskaran P."/>
            <person name="Daum C."/>
            <person name="Fauchery L."/>
            <person name="Ihrmark K."/>
            <person name="Kuo A."/>
            <person name="LaButti K."/>
            <person name="Lipzen A."/>
            <person name="Morin E."/>
            <person name="Grigoriev I.V."/>
            <person name="Henrissat B."/>
            <person name="Lindahl B."/>
            <person name="Martin F."/>
        </authorList>
    </citation>
    <scope>NUCLEOTIDE SEQUENCE</scope>
    <source>
        <strain evidence="12">JB14</strain>
    </source>
</reference>
<feature type="compositionally biased region" description="Polar residues" evidence="8">
    <location>
        <begin position="802"/>
        <end position="814"/>
    </location>
</feature>
<dbReference type="InterPro" id="IPR003593">
    <property type="entry name" value="AAA+_ATPase"/>
</dbReference>
<feature type="non-terminal residue" evidence="12">
    <location>
        <position position="1229"/>
    </location>
</feature>
<evidence type="ECO:0000256" key="2">
    <source>
        <dbReference type="ARBA" id="ARBA00022448"/>
    </source>
</evidence>
<dbReference type="CDD" id="cd18596">
    <property type="entry name" value="ABC_6TM_VMR1_D1_like"/>
    <property type="match status" value="1"/>
</dbReference>
<dbReference type="GO" id="GO:0005524">
    <property type="term" value="F:ATP binding"/>
    <property type="evidence" value="ECO:0007669"/>
    <property type="project" value="UniProtKB-KW"/>
</dbReference>
<dbReference type="GO" id="GO:0016887">
    <property type="term" value="F:ATP hydrolysis activity"/>
    <property type="evidence" value="ECO:0007669"/>
    <property type="project" value="InterPro"/>
</dbReference>
<evidence type="ECO:0000259" key="10">
    <source>
        <dbReference type="PROSITE" id="PS50893"/>
    </source>
</evidence>
<dbReference type="InterPro" id="IPR050173">
    <property type="entry name" value="ABC_transporter_C-like"/>
</dbReference>
<feature type="transmembrane region" description="Helical" evidence="9">
    <location>
        <begin position="52"/>
        <end position="73"/>
    </location>
</feature>
<keyword evidence="2" id="KW-0813">Transport</keyword>
<keyword evidence="4" id="KW-0547">Nucleotide-binding</keyword>
<proteinExistence type="predicted"/>
<accession>A0A6A4GVF2</accession>
<evidence type="ECO:0000313" key="12">
    <source>
        <dbReference type="EMBL" id="KAE9389839.1"/>
    </source>
</evidence>
<feature type="domain" description="ABC transporter" evidence="10">
    <location>
        <begin position="727"/>
        <end position="998"/>
    </location>
</feature>
<feature type="transmembrane region" description="Helical" evidence="9">
    <location>
        <begin position="85"/>
        <end position="109"/>
    </location>
</feature>
<evidence type="ECO:0000256" key="3">
    <source>
        <dbReference type="ARBA" id="ARBA00022692"/>
    </source>
</evidence>
<dbReference type="Gene3D" id="1.20.1560.10">
    <property type="entry name" value="ABC transporter type 1, transmembrane domain"/>
    <property type="match status" value="2"/>
</dbReference>
<dbReference type="PROSITE" id="PS00211">
    <property type="entry name" value="ABC_TRANSPORTER_1"/>
    <property type="match status" value="1"/>
</dbReference>
<dbReference type="SUPFAM" id="SSF52540">
    <property type="entry name" value="P-loop containing nucleoside triphosphate hydrolases"/>
    <property type="match status" value="1"/>
</dbReference>
<evidence type="ECO:0000256" key="7">
    <source>
        <dbReference type="ARBA" id="ARBA00023136"/>
    </source>
</evidence>
<keyword evidence="3 9" id="KW-0812">Transmembrane</keyword>
<organism evidence="12 13">
    <name type="scientific">Gymnopus androsaceus JB14</name>
    <dbReference type="NCBI Taxonomy" id="1447944"/>
    <lineage>
        <taxon>Eukaryota</taxon>
        <taxon>Fungi</taxon>
        <taxon>Dikarya</taxon>
        <taxon>Basidiomycota</taxon>
        <taxon>Agaricomycotina</taxon>
        <taxon>Agaricomycetes</taxon>
        <taxon>Agaricomycetidae</taxon>
        <taxon>Agaricales</taxon>
        <taxon>Marasmiineae</taxon>
        <taxon>Omphalotaceae</taxon>
        <taxon>Gymnopus</taxon>
    </lineage>
</organism>
<dbReference type="SMART" id="SM00382">
    <property type="entry name" value="AAA"/>
    <property type="match status" value="1"/>
</dbReference>
<evidence type="ECO:0000256" key="5">
    <source>
        <dbReference type="ARBA" id="ARBA00022840"/>
    </source>
</evidence>
<dbReference type="InterPro" id="IPR017871">
    <property type="entry name" value="ABC_transporter-like_CS"/>
</dbReference>
<feature type="transmembrane region" description="Helical" evidence="9">
    <location>
        <begin position="1098"/>
        <end position="1125"/>
    </location>
</feature>
<evidence type="ECO:0000256" key="8">
    <source>
        <dbReference type="SAM" id="MobiDB-lite"/>
    </source>
</evidence>
<keyword evidence="13" id="KW-1185">Reference proteome</keyword>
<keyword evidence="5" id="KW-0067">ATP-binding</keyword>
<dbReference type="InterPro" id="IPR011527">
    <property type="entry name" value="ABC1_TM_dom"/>
</dbReference>
<comment type="subcellular location">
    <subcellularLocation>
        <location evidence="1">Membrane</location>
    </subcellularLocation>
</comment>
<feature type="transmembrane region" description="Helical" evidence="9">
    <location>
        <begin position="1052"/>
        <end position="1078"/>
    </location>
</feature>
<dbReference type="SUPFAM" id="SSF90123">
    <property type="entry name" value="ABC transporter transmembrane region"/>
    <property type="match status" value="2"/>
</dbReference>
<feature type="transmembrane region" description="Helical" evidence="9">
    <location>
        <begin position="322"/>
        <end position="342"/>
    </location>
</feature>
<feature type="region of interest" description="Disordered" evidence="8">
    <location>
        <begin position="790"/>
        <end position="814"/>
    </location>
</feature>
<dbReference type="PROSITE" id="PS50893">
    <property type="entry name" value="ABC_TRANSPORTER_2"/>
    <property type="match status" value="1"/>
</dbReference>
<dbReference type="OrthoDB" id="3055498at2759"/>
<dbReference type="Pfam" id="PF00664">
    <property type="entry name" value="ABC_membrane"/>
    <property type="match status" value="2"/>
</dbReference>
<feature type="domain" description="ABC transmembrane type-1" evidence="11">
    <location>
        <begin position="279"/>
        <end position="609"/>
    </location>
</feature>